<dbReference type="Proteomes" id="UP000019849">
    <property type="component" value="Unassembled WGS sequence"/>
</dbReference>
<dbReference type="AlphaFoldDB" id="A0A011VEK3"/>
<organism evidence="2 3">
    <name type="scientific">Aquamicrobium defluvii</name>
    <dbReference type="NCBI Taxonomy" id="69279"/>
    <lineage>
        <taxon>Bacteria</taxon>
        <taxon>Pseudomonadati</taxon>
        <taxon>Pseudomonadota</taxon>
        <taxon>Alphaproteobacteria</taxon>
        <taxon>Hyphomicrobiales</taxon>
        <taxon>Phyllobacteriaceae</taxon>
        <taxon>Aquamicrobium</taxon>
    </lineage>
</organism>
<dbReference type="EMBL" id="JENY01000015">
    <property type="protein sequence ID" value="EXL06855.1"/>
    <property type="molecule type" value="Genomic_DNA"/>
</dbReference>
<feature type="compositionally biased region" description="Low complexity" evidence="1">
    <location>
        <begin position="26"/>
        <end position="43"/>
    </location>
</feature>
<name>A0A011VEK3_9HYPH</name>
<evidence type="ECO:0000256" key="1">
    <source>
        <dbReference type="SAM" id="MobiDB-lite"/>
    </source>
</evidence>
<comment type="caution">
    <text evidence="2">The sequence shown here is derived from an EMBL/GenBank/DDBJ whole genome shotgun (WGS) entry which is preliminary data.</text>
</comment>
<evidence type="ECO:0000313" key="2">
    <source>
        <dbReference type="EMBL" id="EXL06855.1"/>
    </source>
</evidence>
<evidence type="ECO:0000313" key="3">
    <source>
        <dbReference type="Proteomes" id="UP000019849"/>
    </source>
</evidence>
<proteinExistence type="predicted"/>
<accession>A0A011VEK3</accession>
<dbReference type="HOGENOM" id="CLU_2784845_0_0_5"/>
<gene>
    <name evidence="2" type="ORF">BG36_05360</name>
</gene>
<protein>
    <submittedName>
        <fullName evidence="2">Uncharacterized protein</fullName>
    </submittedName>
</protein>
<sequence length="68" mass="6913">MHDPGAVAAASLRQRHGRRAGNIAGLSSASSATTSLRSTFTSSPMAARAVSPASRFLPASGNSFDPLQ</sequence>
<feature type="region of interest" description="Disordered" evidence="1">
    <location>
        <begin position="1"/>
        <end position="68"/>
    </location>
</feature>
<reference evidence="2 3" key="1">
    <citation type="submission" date="2014-02" db="EMBL/GenBank/DDBJ databases">
        <title>Aquamicrobium defluvii Genome sequencing.</title>
        <authorList>
            <person name="Wang X."/>
        </authorList>
    </citation>
    <scope>NUCLEOTIDE SEQUENCE [LARGE SCALE GENOMIC DNA]</scope>
    <source>
        <strain evidence="2 3">W13Z1</strain>
    </source>
</reference>